<dbReference type="InterPro" id="IPR011992">
    <property type="entry name" value="EF-hand-dom_pair"/>
</dbReference>
<keyword evidence="7" id="KW-0851">Voltage-gated channel</keyword>
<dbReference type="GO" id="GO:0001508">
    <property type="term" value="P:action potential"/>
    <property type="evidence" value="ECO:0007669"/>
    <property type="project" value="TreeGrafter"/>
</dbReference>
<organism evidence="15">
    <name type="scientific">Alexandrium monilatum</name>
    <dbReference type="NCBI Taxonomy" id="311494"/>
    <lineage>
        <taxon>Eukaryota</taxon>
        <taxon>Sar</taxon>
        <taxon>Alveolata</taxon>
        <taxon>Dinophyceae</taxon>
        <taxon>Gonyaulacales</taxon>
        <taxon>Pyrocystaceae</taxon>
        <taxon>Alexandrium</taxon>
    </lineage>
</organism>
<dbReference type="InterPro" id="IPR018247">
    <property type="entry name" value="EF_Hand_1_Ca_BS"/>
</dbReference>
<protein>
    <recommendedName>
        <fullName evidence="14">EF-hand domain-containing protein</fullName>
    </recommendedName>
</protein>
<keyword evidence="12" id="KW-0407">Ion channel</keyword>
<evidence type="ECO:0000259" key="14">
    <source>
        <dbReference type="PROSITE" id="PS50222"/>
    </source>
</evidence>
<dbReference type="Gene3D" id="1.20.120.350">
    <property type="entry name" value="Voltage-gated potassium channels. Chain C"/>
    <property type="match status" value="1"/>
</dbReference>
<evidence type="ECO:0000256" key="13">
    <source>
        <dbReference type="SAM" id="Phobius"/>
    </source>
</evidence>
<dbReference type="Gene3D" id="1.10.238.10">
    <property type="entry name" value="EF-hand"/>
    <property type="match status" value="1"/>
</dbReference>
<keyword evidence="8" id="KW-0630">Potassium</keyword>
<feature type="domain" description="EF-hand" evidence="14">
    <location>
        <begin position="513"/>
        <end position="548"/>
    </location>
</feature>
<accession>A0A7S4PV31</accession>
<dbReference type="InterPro" id="IPR005821">
    <property type="entry name" value="Ion_trans_dom"/>
</dbReference>
<dbReference type="InterPro" id="IPR002048">
    <property type="entry name" value="EF_hand_dom"/>
</dbReference>
<keyword evidence="4 13" id="KW-0812">Transmembrane</keyword>
<feature type="domain" description="EF-hand" evidence="14">
    <location>
        <begin position="477"/>
        <end position="512"/>
    </location>
</feature>
<dbReference type="Gene3D" id="1.10.287.70">
    <property type="match status" value="1"/>
</dbReference>
<dbReference type="GO" id="GO:0005509">
    <property type="term" value="F:calcium ion binding"/>
    <property type="evidence" value="ECO:0007669"/>
    <property type="project" value="InterPro"/>
</dbReference>
<dbReference type="CDD" id="cd00051">
    <property type="entry name" value="EFh"/>
    <property type="match status" value="1"/>
</dbReference>
<dbReference type="InterPro" id="IPR027359">
    <property type="entry name" value="Volt_channel_dom_sf"/>
</dbReference>
<evidence type="ECO:0000256" key="6">
    <source>
        <dbReference type="ARBA" id="ARBA00022837"/>
    </source>
</evidence>
<evidence type="ECO:0000256" key="1">
    <source>
        <dbReference type="ARBA" id="ARBA00004141"/>
    </source>
</evidence>
<evidence type="ECO:0000256" key="10">
    <source>
        <dbReference type="ARBA" id="ARBA00023065"/>
    </source>
</evidence>
<name>A0A7S4PV31_9DINO</name>
<dbReference type="InterPro" id="IPR028325">
    <property type="entry name" value="VG_K_chnl"/>
</dbReference>
<dbReference type="PROSITE" id="PS50222">
    <property type="entry name" value="EF_HAND_2"/>
    <property type="match status" value="2"/>
</dbReference>
<evidence type="ECO:0000256" key="5">
    <source>
        <dbReference type="ARBA" id="ARBA00022826"/>
    </source>
</evidence>
<evidence type="ECO:0000256" key="4">
    <source>
        <dbReference type="ARBA" id="ARBA00022692"/>
    </source>
</evidence>
<dbReference type="AlphaFoldDB" id="A0A7S4PV31"/>
<feature type="transmembrane region" description="Helical" evidence="13">
    <location>
        <begin position="265"/>
        <end position="286"/>
    </location>
</feature>
<feature type="transmembrane region" description="Helical" evidence="13">
    <location>
        <begin position="298"/>
        <end position="323"/>
    </location>
</feature>
<keyword evidence="11 13" id="KW-0472">Membrane</keyword>
<keyword evidence="6" id="KW-0106">Calcium</keyword>
<dbReference type="PANTHER" id="PTHR11537:SF254">
    <property type="entry name" value="POTASSIUM VOLTAGE-GATED CHANNEL PROTEIN SHAB"/>
    <property type="match status" value="1"/>
</dbReference>
<sequence length="557" mass="61818">MASPPAGIGILALDEEGLSARLLLPEEEQSQQTHSPLLCGPADAGQHPLVSWFEREVRQELAEISKKLDNLMAGEGGAKFKKRRVPSLQQLEAGSEQEESVAMEAKFGALRRAMSTLSCMSGPNSEEMPTTALGAVLGLAPDNARLEKMTGGMGSRSMTGELIQVMPGSASNSSNNFGGVEGVHGRRRSSIGGRPSSLSSEKQVVKAAFLSRFQRRGLRIFERVWTALEDPDSSKAARWCAIVMPMYIIFTVFVTLLQVLSPQTLHAVVAAAVETTVDCVFLLEFLVRLVVCPNHRTFWYSIFNLIDLVAAAPLVFRACIGFVLPQGEISSFEMGFLLCAVPIIRILKLLRRFEKLHLLLKAFEQVAEALPVLMFMLFVIDLVFSMLLFLVEPRENIPSFATAVWLTTVTMTTVGYGDITPTSAGGSVITGILVVITLLYMAIPLGIIGNAFTITWNERHRLLLMARTRDRLNQWGYTAHDIPVLFNLSDINDDGELDVHEFRDLLQSMNFGFSDERIFDLFRSFDQDNSGTIDDREFIRALFPDSYHDIFRDDRKA</sequence>
<evidence type="ECO:0000256" key="11">
    <source>
        <dbReference type="ARBA" id="ARBA00023136"/>
    </source>
</evidence>
<evidence type="ECO:0000256" key="8">
    <source>
        <dbReference type="ARBA" id="ARBA00022958"/>
    </source>
</evidence>
<reference evidence="15" key="1">
    <citation type="submission" date="2021-01" db="EMBL/GenBank/DDBJ databases">
        <authorList>
            <person name="Corre E."/>
            <person name="Pelletier E."/>
            <person name="Niang G."/>
            <person name="Scheremetjew M."/>
            <person name="Finn R."/>
            <person name="Kale V."/>
            <person name="Holt S."/>
            <person name="Cochrane G."/>
            <person name="Meng A."/>
            <person name="Brown T."/>
            <person name="Cohen L."/>
        </authorList>
    </citation>
    <scope>NUCLEOTIDE SEQUENCE</scope>
    <source>
        <strain evidence="15">CCMP3105</strain>
    </source>
</reference>
<dbReference type="PANTHER" id="PTHR11537">
    <property type="entry name" value="VOLTAGE-GATED POTASSIUM CHANNEL"/>
    <property type="match status" value="1"/>
</dbReference>
<dbReference type="GO" id="GO:0008076">
    <property type="term" value="C:voltage-gated potassium channel complex"/>
    <property type="evidence" value="ECO:0007669"/>
    <property type="project" value="InterPro"/>
</dbReference>
<dbReference type="EMBL" id="HBNR01004744">
    <property type="protein sequence ID" value="CAE4563582.1"/>
    <property type="molecule type" value="Transcribed_RNA"/>
</dbReference>
<dbReference type="GO" id="GO:0005249">
    <property type="term" value="F:voltage-gated potassium channel activity"/>
    <property type="evidence" value="ECO:0007669"/>
    <property type="project" value="InterPro"/>
</dbReference>
<evidence type="ECO:0000256" key="7">
    <source>
        <dbReference type="ARBA" id="ARBA00022882"/>
    </source>
</evidence>
<dbReference type="SUPFAM" id="SSF47473">
    <property type="entry name" value="EF-hand"/>
    <property type="match status" value="1"/>
</dbReference>
<gene>
    <name evidence="15" type="ORF">AMON00008_LOCUS3201</name>
</gene>
<feature type="transmembrane region" description="Helical" evidence="13">
    <location>
        <begin position="239"/>
        <end position="259"/>
    </location>
</feature>
<feature type="transmembrane region" description="Helical" evidence="13">
    <location>
        <begin position="369"/>
        <end position="391"/>
    </location>
</feature>
<keyword evidence="2" id="KW-0813">Transport</keyword>
<keyword evidence="9 13" id="KW-1133">Transmembrane helix</keyword>
<dbReference type="Pfam" id="PF13499">
    <property type="entry name" value="EF-hand_7"/>
    <property type="match status" value="1"/>
</dbReference>
<evidence type="ECO:0000256" key="9">
    <source>
        <dbReference type="ARBA" id="ARBA00022989"/>
    </source>
</evidence>
<feature type="transmembrane region" description="Helical" evidence="13">
    <location>
        <begin position="397"/>
        <end position="416"/>
    </location>
</feature>
<keyword evidence="5" id="KW-0631">Potassium channel</keyword>
<evidence type="ECO:0000256" key="2">
    <source>
        <dbReference type="ARBA" id="ARBA00022448"/>
    </source>
</evidence>
<feature type="transmembrane region" description="Helical" evidence="13">
    <location>
        <begin position="428"/>
        <end position="452"/>
    </location>
</feature>
<evidence type="ECO:0000313" key="15">
    <source>
        <dbReference type="EMBL" id="CAE4563582.1"/>
    </source>
</evidence>
<evidence type="ECO:0000256" key="12">
    <source>
        <dbReference type="ARBA" id="ARBA00023303"/>
    </source>
</evidence>
<keyword evidence="10" id="KW-0406">Ion transport</keyword>
<dbReference type="PROSITE" id="PS00018">
    <property type="entry name" value="EF_HAND_1"/>
    <property type="match status" value="2"/>
</dbReference>
<evidence type="ECO:0000256" key="3">
    <source>
        <dbReference type="ARBA" id="ARBA00022538"/>
    </source>
</evidence>
<dbReference type="SUPFAM" id="SSF81324">
    <property type="entry name" value="Voltage-gated potassium channels"/>
    <property type="match status" value="1"/>
</dbReference>
<dbReference type="PRINTS" id="PR00169">
    <property type="entry name" value="KCHANNEL"/>
</dbReference>
<keyword evidence="3" id="KW-0633">Potassium transport</keyword>
<dbReference type="Pfam" id="PF00520">
    <property type="entry name" value="Ion_trans"/>
    <property type="match status" value="1"/>
</dbReference>
<comment type="subcellular location">
    <subcellularLocation>
        <location evidence="1">Membrane</location>
        <topology evidence="1">Multi-pass membrane protein</topology>
    </subcellularLocation>
</comment>
<proteinExistence type="predicted"/>
<dbReference type="SMART" id="SM00054">
    <property type="entry name" value="EFh"/>
    <property type="match status" value="2"/>
</dbReference>